<dbReference type="GeneID" id="116223325"/>
<dbReference type="InterPro" id="IPR008983">
    <property type="entry name" value="Tumour_necrosis_fac-like_dom"/>
</dbReference>
<proteinExistence type="predicted"/>
<dbReference type="Pfam" id="PF00386">
    <property type="entry name" value="C1q"/>
    <property type="match status" value="1"/>
</dbReference>
<organism evidence="5 6">
    <name type="scientific">Clupea harengus</name>
    <name type="common">Atlantic herring</name>
    <dbReference type="NCBI Taxonomy" id="7950"/>
    <lineage>
        <taxon>Eukaryota</taxon>
        <taxon>Metazoa</taxon>
        <taxon>Chordata</taxon>
        <taxon>Craniata</taxon>
        <taxon>Vertebrata</taxon>
        <taxon>Euteleostomi</taxon>
        <taxon>Actinopterygii</taxon>
        <taxon>Neopterygii</taxon>
        <taxon>Teleostei</taxon>
        <taxon>Clupei</taxon>
        <taxon>Clupeiformes</taxon>
        <taxon>Clupeoidei</taxon>
        <taxon>Clupeidae</taxon>
        <taxon>Clupea</taxon>
    </lineage>
</organism>
<feature type="domain" description="C1q" evidence="4">
    <location>
        <begin position="52"/>
        <end position="191"/>
    </location>
</feature>
<evidence type="ECO:0000256" key="3">
    <source>
        <dbReference type="ARBA" id="ARBA00022729"/>
    </source>
</evidence>
<dbReference type="KEGG" id="char:116223325"/>
<dbReference type="PROSITE" id="PS50871">
    <property type="entry name" value="C1Q"/>
    <property type="match status" value="1"/>
</dbReference>
<dbReference type="InterPro" id="IPR001073">
    <property type="entry name" value="C1q_dom"/>
</dbReference>
<comment type="subcellular location">
    <subcellularLocation>
        <location evidence="1">Secreted</location>
    </subcellularLocation>
</comment>
<gene>
    <name evidence="6" type="primary">LOC116223325</name>
</gene>
<dbReference type="InterPro" id="IPR050822">
    <property type="entry name" value="Cerebellin_Synaptic_Org"/>
</dbReference>
<keyword evidence="5" id="KW-1185">Reference proteome</keyword>
<sequence>MMSLALDETVTSLETRLRASEKTVAEQSAFIKELKEKQAEQTAALKELKKEREERKVSFSASLLESGAGNTGPDDEEGNLIYQNVITNIGNAYNPDTGVFTAPVKGVYHFTVFAMGQGHESTGTGVCLYRNGARVVTAWSRQPDERVSASNGTSLLLEENDEVCVKLWPNSWVYDNENHLTTFSGHLLFPM</sequence>
<accession>A0A6P8G7I0</accession>
<dbReference type="SUPFAM" id="SSF49842">
    <property type="entry name" value="TNF-like"/>
    <property type="match status" value="1"/>
</dbReference>
<evidence type="ECO:0000256" key="1">
    <source>
        <dbReference type="ARBA" id="ARBA00004613"/>
    </source>
</evidence>
<dbReference type="PRINTS" id="PR00007">
    <property type="entry name" value="COMPLEMNTC1Q"/>
</dbReference>
<dbReference type="RefSeq" id="XP_031435373.1">
    <property type="nucleotide sequence ID" value="XM_031579513.2"/>
</dbReference>
<dbReference type="SMART" id="SM00110">
    <property type="entry name" value="C1Q"/>
    <property type="match status" value="1"/>
</dbReference>
<reference evidence="6" key="1">
    <citation type="submission" date="2025-08" db="UniProtKB">
        <authorList>
            <consortium name="RefSeq"/>
        </authorList>
    </citation>
    <scope>IDENTIFICATION</scope>
</reference>
<evidence type="ECO:0000256" key="2">
    <source>
        <dbReference type="ARBA" id="ARBA00022525"/>
    </source>
</evidence>
<dbReference type="Proteomes" id="UP000515152">
    <property type="component" value="Chromosome 13"/>
</dbReference>
<protein>
    <submittedName>
        <fullName evidence="6">Complement C1q-like protein 2</fullName>
    </submittedName>
</protein>
<keyword evidence="3" id="KW-0732">Signal</keyword>
<dbReference type="PANTHER" id="PTHR22923:SF102">
    <property type="entry name" value="CEREBELLIN 13-RELATED"/>
    <property type="match status" value="1"/>
</dbReference>
<evidence type="ECO:0000313" key="6">
    <source>
        <dbReference type="RefSeq" id="XP_031435373.1"/>
    </source>
</evidence>
<dbReference type="GO" id="GO:0005576">
    <property type="term" value="C:extracellular region"/>
    <property type="evidence" value="ECO:0007669"/>
    <property type="project" value="UniProtKB-SubCell"/>
</dbReference>
<dbReference type="OrthoDB" id="10070467at2759"/>
<dbReference type="AlphaFoldDB" id="A0A6P8G7I0"/>
<dbReference type="PANTHER" id="PTHR22923">
    <property type="entry name" value="CEREBELLIN-RELATED"/>
    <property type="match status" value="1"/>
</dbReference>
<keyword evidence="2" id="KW-0964">Secreted</keyword>
<evidence type="ECO:0000313" key="5">
    <source>
        <dbReference type="Proteomes" id="UP000515152"/>
    </source>
</evidence>
<evidence type="ECO:0000259" key="4">
    <source>
        <dbReference type="PROSITE" id="PS50871"/>
    </source>
</evidence>
<dbReference type="Gene3D" id="2.60.120.40">
    <property type="match status" value="1"/>
</dbReference>
<name>A0A6P8G7I0_CLUHA</name>